<feature type="non-terminal residue" evidence="1">
    <location>
        <position position="75"/>
    </location>
</feature>
<evidence type="ECO:0000313" key="2">
    <source>
        <dbReference type="Proteomes" id="UP001607302"/>
    </source>
</evidence>
<reference evidence="1 2" key="1">
    <citation type="journal article" date="2024" name="Ann. Entomol. Soc. Am.">
        <title>Genomic analyses of the southern and eastern yellowjacket wasps (Hymenoptera: Vespidae) reveal evolutionary signatures of social life.</title>
        <authorList>
            <person name="Catto M.A."/>
            <person name="Caine P.B."/>
            <person name="Orr S.E."/>
            <person name="Hunt B.G."/>
            <person name="Goodisman M.A.D."/>
        </authorList>
    </citation>
    <scope>NUCLEOTIDE SEQUENCE [LARGE SCALE GENOMIC DNA]</scope>
    <source>
        <strain evidence="1">233</strain>
        <tissue evidence="1">Head and thorax</tissue>
    </source>
</reference>
<keyword evidence="2" id="KW-1185">Reference proteome</keyword>
<dbReference type="AlphaFoldDB" id="A0ABD2AVY3"/>
<dbReference type="Proteomes" id="UP001607302">
    <property type="component" value="Unassembled WGS sequence"/>
</dbReference>
<comment type="caution">
    <text evidence="1">The sequence shown here is derived from an EMBL/GenBank/DDBJ whole genome shotgun (WGS) entry which is preliminary data.</text>
</comment>
<sequence length="75" mass="8357">MTCLKDIDDPASLDFLFKLSDIGKVRFPIIGKADDREERKFGVATTLASSKQHALADCATRYRIRNHICQADGNS</sequence>
<organism evidence="1 2">
    <name type="scientific">Vespula squamosa</name>
    <name type="common">Southern yellow jacket</name>
    <name type="synonym">Wasp</name>
    <dbReference type="NCBI Taxonomy" id="30214"/>
    <lineage>
        <taxon>Eukaryota</taxon>
        <taxon>Metazoa</taxon>
        <taxon>Ecdysozoa</taxon>
        <taxon>Arthropoda</taxon>
        <taxon>Hexapoda</taxon>
        <taxon>Insecta</taxon>
        <taxon>Pterygota</taxon>
        <taxon>Neoptera</taxon>
        <taxon>Endopterygota</taxon>
        <taxon>Hymenoptera</taxon>
        <taxon>Apocrita</taxon>
        <taxon>Aculeata</taxon>
        <taxon>Vespoidea</taxon>
        <taxon>Vespidae</taxon>
        <taxon>Vespinae</taxon>
        <taxon>Vespula</taxon>
    </lineage>
</organism>
<dbReference type="EMBL" id="JAUDFV010000139">
    <property type="protein sequence ID" value="KAL2724551.1"/>
    <property type="molecule type" value="Genomic_DNA"/>
</dbReference>
<gene>
    <name evidence="1" type="ORF">V1478_009064</name>
</gene>
<proteinExistence type="predicted"/>
<name>A0ABD2AVY3_VESSQ</name>
<protein>
    <submittedName>
        <fullName evidence="1">Uncharacterized protein</fullName>
    </submittedName>
</protein>
<evidence type="ECO:0000313" key="1">
    <source>
        <dbReference type="EMBL" id="KAL2724551.1"/>
    </source>
</evidence>
<accession>A0ABD2AVY3</accession>